<dbReference type="InterPro" id="IPR010998">
    <property type="entry name" value="Integrase_recombinase_N"/>
</dbReference>
<evidence type="ECO:0000256" key="1">
    <source>
        <dbReference type="ARBA" id="ARBA00023125"/>
    </source>
</evidence>
<evidence type="ECO:0000256" key="2">
    <source>
        <dbReference type="SAM" id="MobiDB-lite"/>
    </source>
</evidence>
<gene>
    <name evidence="3" type="ORF">BRAFLDRAFT_128087</name>
</gene>
<feature type="region of interest" description="Disordered" evidence="2">
    <location>
        <begin position="80"/>
        <end position="102"/>
    </location>
</feature>
<accession>C3Z6G5</accession>
<organism>
    <name type="scientific">Branchiostoma floridae</name>
    <name type="common">Florida lancelet</name>
    <name type="synonym">Amphioxus</name>
    <dbReference type="NCBI Taxonomy" id="7739"/>
    <lineage>
        <taxon>Eukaryota</taxon>
        <taxon>Metazoa</taxon>
        <taxon>Chordata</taxon>
        <taxon>Cephalochordata</taxon>
        <taxon>Leptocardii</taxon>
        <taxon>Amphioxiformes</taxon>
        <taxon>Branchiostomatidae</taxon>
        <taxon>Branchiostoma</taxon>
    </lineage>
</organism>
<feature type="compositionally biased region" description="Low complexity" evidence="2">
    <location>
        <begin position="85"/>
        <end position="94"/>
    </location>
</feature>
<reference evidence="3" key="1">
    <citation type="journal article" date="2008" name="Nature">
        <title>The amphioxus genome and the evolution of the chordate karyotype.</title>
        <authorList>
            <consortium name="US DOE Joint Genome Institute (JGI-PGF)"/>
            <person name="Putnam N.H."/>
            <person name="Butts T."/>
            <person name="Ferrier D.E.K."/>
            <person name="Furlong R.F."/>
            <person name="Hellsten U."/>
            <person name="Kawashima T."/>
            <person name="Robinson-Rechavi M."/>
            <person name="Shoguchi E."/>
            <person name="Terry A."/>
            <person name="Yu J.-K."/>
            <person name="Benito-Gutierrez E.L."/>
            <person name="Dubchak I."/>
            <person name="Garcia-Fernandez J."/>
            <person name="Gibson-Brown J.J."/>
            <person name="Grigoriev I.V."/>
            <person name="Horton A.C."/>
            <person name="de Jong P.J."/>
            <person name="Jurka J."/>
            <person name="Kapitonov V.V."/>
            <person name="Kohara Y."/>
            <person name="Kuroki Y."/>
            <person name="Lindquist E."/>
            <person name="Lucas S."/>
            <person name="Osoegawa K."/>
            <person name="Pennacchio L.A."/>
            <person name="Salamov A.A."/>
            <person name="Satou Y."/>
            <person name="Sauka-Spengler T."/>
            <person name="Schmutz J."/>
            <person name="Shin-I T."/>
            <person name="Toyoda A."/>
            <person name="Bronner-Fraser M."/>
            <person name="Fujiyama A."/>
            <person name="Holland L.Z."/>
            <person name="Holland P.W.H."/>
            <person name="Satoh N."/>
            <person name="Rokhsar D.S."/>
        </authorList>
    </citation>
    <scope>NUCLEOTIDE SEQUENCE [LARGE SCALE GENOMIC DNA]</scope>
    <source>
        <strain evidence="3">S238N-H82</strain>
        <tissue evidence="3">Testes</tissue>
    </source>
</reference>
<dbReference type="EMBL" id="GG666588">
    <property type="protein sequence ID" value="EEN51809.1"/>
    <property type="molecule type" value="Genomic_DNA"/>
</dbReference>
<protein>
    <recommendedName>
        <fullName evidence="4">Core-binding (CB) domain-containing protein</fullName>
    </recommendedName>
</protein>
<dbReference type="SUPFAM" id="SSF47823">
    <property type="entry name" value="lambda integrase-like, N-terminal domain"/>
    <property type="match status" value="1"/>
</dbReference>
<name>C3Z6G5_BRAFL</name>
<dbReference type="PANTHER" id="PTHR35555:SF3">
    <property type="entry name" value="ENDONUCLEASE-REVERSE TRANSCRIPTASE"/>
    <property type="match status" value="1"/>
</dbReference>
<dbReference type="Gene3D" id="1.10.150.130">
    <property type="match status" value="1"/>
</dbReference>
<evidence type="ECO:0008006" key="4">
    <source>
        <dbReference type="Google" id="ProtNLM"/>
    </source>
</evidence>
<dbReference type="AlphaFoldDB" id="C3Z6G5"/>
<feature type="region of interest" description="Disordered" evidence="2">
    <location>
        <begin position="30"/>
        <end position="53"/>
    </location>
</feature>
<dbReference type="PANTHER" id="PTHR35555">
    <property type="entry name" value="ENDONUCLEASE-REVERSE TRANSCRIPTASE"/>
    <property type="match status" value="1"/>
</dbReference>
<dbReference type="InParanoid" id="C3Z6G5"/>
<proteinExistence type="predicted"/>
<sequence length="367" mass="42084">MSYLGAVHVGPCLFTLPHTTPGLSFCVSSAGSEAHGDPLTPSPEKHRRPSRETTGLVTEAFFLRLNNEILHVPVPVNGRLPLPTPSQQRSQRPQTPTPVSPSTVQLGLKVFIFSTPPPPRFELRASHIAGTDNRIPDHLSRWHLSDTHRQQFELLTRDVNTVEIPISRDDFELDWRYSRRLPVHVYRHRRDLRRLRGQNTKLPKAPRRPRDHGLRGDAHRTRDIDHRRDLRRLRGQASRTKWAAFAEGTWSNLRTILRTYLLFCFFYWISPFPATVDTLETFAEFLARSFKAPASIANYLGGLKSLHVLFGYTVDAFLSTDIALLKRGLQRRLCHTPRQVAPFTPDILLRIYEHLDLMDPFHATMGP</sequence>
<dbReference type="GO" id="GO:0003677">
    <property type="term" value="F:DNA binding"/>
    <property type="evidence" value="ECO:0007669"/>
    <property type="project" value="UniProtKB-KW"/>
</dbReference>
<evidence type="ECO:0000313" key="3">
    <source>
        <dbReference type="EMBL" id="EEN51809.1"/>
    </source>
</evidence>
<feature type="region of interest" description="Disordered" evidence="2">
    <location>
        <begin position="198"/>
        <end position="219"/>
    </location>
</feature>
<keyword evidence="1" id="KW-0238">DNA-binding</keyword>